<evidence type="ECO:0000259" key="8">
    <source>
        <dbReference type="PROSITE" id="PS50115"/>
    </source>
</evidence>
<dbReference type="PROSITE" id="PS50003">
    <property type="entry name" value="PH_DOMAIN"/>
    <property type="match status" value="1"/>
</dbReference>
<evidence type="ECO:0000313" key="10">
    <source>
        <dbReference type="RefSeq" id="XP_006819718.1"/>
    </source>
</evidence>
<dbReference type="InterPro" id="IPR011993">
    <property type="entry name" value="PH-like_dom_sf"/>
</dbReference>
<feature type="region of interest" description="Disordered" evidence="6">
    <location>
        <begin position="361"/>
        <end position="395"/>
    </location>
</feature>
<dbReference type="SUPFAM" id="SSF57863">
    <property type="entry name" value="ArfGap/RecO-like zinc finger"/>
    <property type="match status" value="1"/>
</dbReference>
<dbReference type="SMART" id="SM00248">
    <property type="entry name" value="ANK"/>
    <property type="match status" value="3"/>
</dbReference>
<accession>A0ABM0MI77</accession>
<dbReference type="SUPFAM" id="SSF48403">
    <property type="entry name" value="Ankyrin repeat"/>
    <property type="match status" value="1"/>
</dbReference>
<evidence type="ECO:0000256" key="5">
    <source>
        <dbReference type="PROSITE-ProRule" id="PRU00288"/>
    </source>
</evidence>
<dbReference type="Gene3D" id="1.10.220.150">
    <property type="entry name" value="Arf GTPase activating protein"/>
    <property type="match status" value="1"/>
</dbReference>
<evidence type="ECO:0000256" key="1">
    <source>
        <dbReference type="ARBA" id="ARBA00022723"/>
    </source>
</evidence>
<feature type="region of interest" description="Disordered" evidence="6">
    <location>
        <begin position="532"/>
        <end position="580"/>
    </location>
</feature>
<evidence type="ECO:0000256" key="4">
    <source>
        <dbReference type="PROSITE-ProRule" id="PRU00023"/>
    </source>
</evidence>
<dbReference type="Gene3D" id="1.25.40.20">
    <property type="entry name" value="Ankyrin repeat-containing domain"/>
    <property type="match status" value="1"/>
</dbReference>
<dbReference type="SUPFAM" id="SSF103657">
    <property type="entry name" value="BAR/IMD domain-like"/>
    <property type="match status" value="1"/>
</dbReference>
<evidence type="ECO:0000256" key="6">
    <source>
        <dbReference type="SAM" id="MobiDB-lite"/>
    </source>
</evidence>
<feature type="compositionally biased region" description="Basic residues" evidence="6">
    <location>
        <begin position="534"/>
        <end position="545"/>
    </location>
</feature>
<dbReference type="PROSITE" id="PS50088">
    <property type="entry name" value="ANK_REPEAT"/>
    <property type="match status" value="2"/>
</dbReference>
<dbReference type="PRINTS" id="PR00405">
    <property type="entry name" value="REVINTRACTNG"/>
</dbReference>
<dbReference type="InterPro" id="IPR001849">
    <property type="entry name" value="PH_domain"/>
</dbReference>
<evidence type="ECO:0000256" key="2">
    <source>
        <dbReference type="ARBA" id="ARBA00022771"/>
    </source>
</evidence>
<dbReference type="InterPro" id="IPR027267">
    <property type="entry name" value="AH/BAR_dom_sf"/>
</dbReference>
<dbReference type="Gene3D" id="2.30.29.30">
    <property type="entry name" value="Pleckstrin-homology domain (PH domain)/Phosphotyrosine-binding domain (PTB)"/>
    <property type="match status" value="1"/>
</dbReference>
<dbReference type="CDD" id="cd08835">
    <property type="entry name" value="ArfGap_ACAP"/>
    <property type="match status" value="1"/>
</dbReference>
<dbReference type="SUPFAM" id="SSF50729">
    <property type="entry name" value="PH domain-like"/>
    <property type="match status" value="1"/>
</dbReference>
<dbReference type="PROSITE" id="PS50297">
    <property type="entry name" value="ANK_REP_REGION"/>
    <property type="match status" value="2"/>
</dbReference>
<dbReference type="PANTHER" id="PTHR23180:SF399">
    <property type="entry name" value="BLOWN FUSE, ISOFORM A-RELATED"/>
    <property type="match status" value="1"/>
</dbReference>
<evidence type="ECO:0000256" key="3">
    <source>
        <dbReference type="ARBA" id="ARBA00022833"/>
    </source>
</evidence>
<dbReference type="SMART" id="SM00233">
    <property type="entry name" value="PH"/>
    <property type="match status" value="1"/>
</dbReference>
<dbReference type="RefSeq" id="XP_006819718.1">
    <property type="nucleotide sequence ID" value="XM_006819655.1"/>
</dbReference>
<dbReference type="CDD" id="cd07603">
    <property type="entry name" value="BAR_ACAPs"/>
    <property type="match status" value="1"/>
</dbReference>
<keyword evidence="9" id="KW-1185">Reference proteome</keyword>
<evidence type="ECO:0000313" key="9">
    <source>
        <dbReference type="Proteomes" id="UP000694865"/>
    </source>
</evidence>
<feature type="domain" description="Arf-GAP" evidence="8">
    <location>
        <begin position="394"/>
        <end position="516"/>
    </location>
</feature>
<dbReference type="InterPro" id="IPR037278">
    <property type="entry name" value="ARFGAP/RecO"/>
</dbReference>
<protein>
    <submittedName>
        <fullName evidence="10">Arf-GAP with coiled-coil, ANK repeat and PH domain-containing protein 2-like</fullName>
    </submittedName>
</protein>
<dbReference type="InterPro" id="IPR038508">
    <property type="entry name" value="ArfGAP_dom_sf"/>
</dbReference>
<dbReference type="InterPro" id="IPR045258">
    <property type="entry name" value="ACAP1/2/3-like"/>
</dbReference>
<feature type="domain" description="PH" evidence="7">
    <location>
        <begin position="261"/>
        <end position="355"/>
    </location>
</feature>
<feature type="compositionally biased region" description="Polar residues" evidence="6">
    <location>
        <begin position="385"/>
        <end position="395"/>
    </location>
</feature>
<keyword evidence="3" id="KW-0862">Zinc</keyword>
<dbReference type="CDD" id="cd13250">
    <property type="entry name" value="PH_ACAP"/>
    <property type="match status" value="1"/>
</dbReference>
<dbReference type="Gene3D" id="1.20.1270.60">
    <property type="entry name" value="Arfaptin homology (AH) domain/BAR domain"/>
    <property type="match status" value="1"/>
</dbReference>
<dbReference type="PANTHER" id="PTHR23180">
    <property type="entry name" value="CENTAURIN/ARF"/>
    <property type="match status" value="1"/>
</dbReference>
<dbReference type="SMART" id="SM00105">
    <property type="entry name" value="ArfGap"/>
    <property type="match status" value="1"/>
</dbReference>
<sequence length="821" mass="91471">MKPKIDFGECLKDSPRFRASLEQSEQSICELEGKLDKLIKYSNGMVDAGKVYTASIGNFVTGIKDITNHFKEDDLVKNSADKFVNALSEMQNYHSMLFDQTHRAICKALSGFVKEDIKKVKETKKVFDRITDDLESAYAKHAQVNRTKPGEAEEAYNVLSATRSAYAHTALDYVCQISIVDSRKKYEILNSLLSFTQAQYTFNHQGYDLLKELEPFFKQLSSQLAEQRVTAIAEKKEMDKRHNLVNDVEMILSQVPADKPAYEMEGYLFKRASNAFKTWNRRWFIIQNNQLIYQKKLKDTPTVVADLNLCTVKLANEIERRFCFEVVSPTKTCMLQADSENLRKGWIEALEAAINRSFSDHGNTLEKTANDESSSSSSVEASIERGSNATKSEPSLLTKLQSIPGNDKCCDCQTPNPRWASINLGITLCIECSGTHRSFGVQTSKVRSLTLDAWEPETRKVMAELGNDKINKIYEASVDETIAKRAMPMCDRDVREAWIRAKYVDKKFVKKLPTLPSHVSKPDGRGLVKQWSVTKHHRRKSKKATSKIDGGEETTTDIQTKLVPSSGNASPASLRTGVSSDSGLGGSADVLVFGSCLERNDIMGEGIKKHVEDIDQFADYRSSDEESIDETMVTNDATTTSLEDLAKLHPNMLLYKAAGANNLPVMLEALANGAEVNWINTEDHRKCPLHQAVFGGSLAACDFLLLNGAKVNTRDGNGKGVLHHATILGHTGLVCLFLKRGANQHAVDADGQDALKIALTTANADIVTLLRLARLHEDMRESEGIFSNSGDETFQDVFKDFTEMASNAPEKLNRQSMYDKS</sequence>
<keyword evidence="2 5" id="KW-0863">Zinc-finger</keyword>
<dbReference type="GeneID" id="102808801"/>
<dbReference type="Pfam" id="PF13637">
    <property type="entry name" value="Ank_4"/>
    <property type="match status" value="1"/>
</dbReference>
<evidence type="ECO:0000259" key="7">
    <source>
        <dbReference type="PROSITE" id="PS50003"/>
    </source>
</evidence>
<dbReference type="Pfam" id="PF16746">
    <property type="entry name" value="BAR_3"/>
    <property type="match status" value="1"/>
</dbReference>
<keyword evidence="4" id="KW-0040">ANK repeat</keyword>
<feature type="compositionally biased region" description="Polar residues" evidence="6">
    <location>
        <begin position="556"/>
        <end position="580"/>
    </location>
</feature>
<dbReference type="Proteomes" id="UP000694865">
    <property type="component" value="Unplaced"/>
</dbReference>
<dbReference type="InterPro" id="IPR004148">
    <property type="entry name" value="BAR_dom"/>
</dbReference>
<dbReference type="Pfam" id="PF01412">
    <property type="entry name" value="ArfGap"/>
    <property type="match status" value="1"/>
</dbReference>
<gene>
    <name evidence="10" type="primary">LOC102808801</name>
</gene>
<reference evidence="10" key="1">
    <citation type="submission" date="2025-08" db="UniProtKB">
        <authorList>
            <consortium name="RefSeq"/>
        </authorList>
    </citation>
    <scope>IDENTIFICATION</scope>
    <source>
        <tissue evidence="10">Testes</tissue>
    </source>
</reference>
<dbReference type="InterPro" id="IPR036770">
    <property type="entry name" value="Ankyrin_rpt-contain_sf"/>
</dbReference>
<feature type="repeat" description="ANK" evidence="4">
    <location>
        <begin position="684"/>
        <end position="716"/>
    </location>
</feature>
<dbReference type="Pfam" id="PF00169">
    <property type="entry name" value="PH"/>
    <property type="match status" value="1"/>
</dbReference>
<feature type="repeat" description="ANK" evidence="4">
    <location>
        <begin position="717"/>
        <end position="749"/>
    </location>
</feature>
<dbReference type="InterPro" id="IPR001164">
    <property type="entry name" value="ArfGAP_dom"/>
</dbReference>
<name>A0ABM0MI77_SACKO</name>
<dbReference type="PROSITE" id="PS50115">
    <property type="entry name" value="ARFGAP"/>
    <property type="match status" value="1"/>
</dbReference>
<dbReference type="InterPro" id="IPR002110">
    <property type="entry name" value="Ankyrin_rpt"/>
</dbReference>
<proteinExistence type="predicted"/>
<keyword evidence="1" id="KW-0479">Metal-binding</keyword>
<organism evidence="9 10">
    <name type="scientific">Saccoglossus kowalevskii</name>
    <name type="common">Acorn worm</name>
    <dbReference type="NCBI Taxonomy" id="10224"/>
    <lineage>
        <taxon>Eukaryota</taxon>
        <taxon>Metazoa</taxon>
        <taxon>Hemichordata</taxon>
        <taxon>Enteropneusta</taxon>
        <taxon>Harrimaniidae</taxon>
        <taxon>Saccoglossus</taxon>
    </lineage>
</organism>